<gene>
    <name evidence="4" type="ordered locus">Mpal_2083</name>
</gene>
<dbReference type="AlphaFoldDB" id="B8GDN0"/>
<dbReference type="InterPro" id="IPR007848">
    <property type="entry name" value="Small_mtfrase_dom"/>
</dbReference>
<dbReference type="PANTHER" id="PTHR23290">
    <property type="entry name" value="RRNA N6-ADENOSINE-METHYLTRANSFERASE METTL5"/>
    <property type="match status" value="1"/>
</dbReference>
<dbReference type="InterPro" id="IPR051720">
    <property type="entry name" value="rRNA_MeTrfase/Polyamine_Synth"/>
</dbReference>
<dbReference type="eggNOG" id="arCOG00910">
    <property type="taxonomic scope" value="Archaea"/>
</dbReference>
<comment type="similarity">
    <text evidence="1">Belongs to the methyltransferase superfamily. PrmA family.</text>
</comment>
<name>B8GDN0_METPE</name>
<dbReference type="Pfam" id="PF05175">
    <property type="entry name" value="MTS"/>
    <property type="match status" value="1"/>
</dbReference>
<dbReference type="GO" id="GO:0003676">
    <property type="term" value="F:nucleic acid binding"/>
    <property type="evidence" value="ECO:0007669"/>
    <property type="project" value="InterPro"/>
</dbReference>
<evidence type="ECO:0000259" key="3">
    <source>
        <dbReference type="Pfam" id="PF05175"/>
    </source>
</evidence>
<feature type="domain" description="Methyltransferase small" evidence="3">
    <location>
        <begin position="33"/>
        <end position="131"/>
    </location>
</feature>
<dbReference type="PROSITE" id="PS00092">
    <property type="entry name" value="N6_MTASE"/>
    <property type="match status" value="1"/>
</dbReference>
<dbReference type="SUPFAM" id="SSF53335">
    <property type="entry name" value="S-adenosyl-L-methionine-dependent methyltransferases"/>
    <property type="match status" value="1"/>
</dbReference>
<dbReference type="HOGENOM" id="CLU_074702_1_0_2"/>
<keyword evidence="4" id="KW-0808">Transferase</keyword>
<dbReference type="OrthoDB" id="31271at2157"/>
<dbReference type="STRING" id="521011.Mpal_2083"/>
<dbReference type="EMBL" id="CP001338">
    <property type="protein sequence ID" value="ACL17381.1"/>
    <property type="molecule type" value="Genomic_DNA"/>
</dbReference>
<dbReference type="GeneID" id="7271560"/>
<evidence type="ECO:0000313" key="5">
    <source>
        <dbReference type="Proteomes" id="UP000002457"/>
    </source>
</evidence>
<keyword evidence="4" id="KW-0489">Methyltransferase</keyword>
<keyword evidence="5" id="KW-1185">Reference proteome</keyword>
<dbReference type="KEGG" id="mpl:Mpal_2083"/>
<dbReference type="InterPro" id="IPR002052">
    <property type="entry name" value="DNA_methylase_N6_adenine_CS"/>
</dbReference>
<dbReference type="InterPro" id="IPR029063">
    <property type="entry name" value="SAM-dependent_MTases_sf"/>
</dbReference>
<sequence length="204" mass="22318">MKLKNLEMALEKLNTFERPRADLEQYQTPAPVAARLLYHALMQGDLEDRSILDLGCGTGVLTCGAAMMGAVSVTGIDIDARAIQVAEANARRCGISATFITGDVSDQTLPLDGPFDTVIMNPPFGAQKKHADRPFIDRALLAGKVVYGIFNQGSLPFIQSYIEGRATIESVVAAAFPIKKTFSFHKERIREIPVEIVLLRRIEA</sequence>
<dbReference type="Proteomes" id="UP000002457">
    <property type="component" value="Chromosome"/>
</dbReference>
<reference evidence="4 5" key="1">
    <citation type="journal article" date="2015" name="Genome Announc.">
        <title>Complete Genome Sequence of Methanosphaerula palustris E1-9CT, a Hydrogenotrophic Methanogen Isolated from a Minerotrophic Fen Peatland.</title>
        <authorList>
            <person name="Cadillo-Quiroz H."/>
            <person name="Browne P."/>
            <person name="Kyrpides N."/>
            <person name="Woyke T."/>
            <person name="Goodwin L."/>
            <person name="Detter C."/>
            <person name="Yavitt J.B."/>
            <person name="Zinder S.H."/>
        </authorList>
    </citation>
    <scope>NUCLEOTIDE SEQUENCE [LARGE SCALE GENOMIC DNA]</scope>
    <source>
        <strain evidence="5">ATCC BAA-1556 / DSM 19958 / E1-9c</strain>
    </source>
</reference>
<dbReference type="GO" id="GO:0008757">
    <property type="term" value="F:S-adenosylmethionine-dependent methyltransferase activity"/>
    <property type="evidence" value="ECO:0007669"/>
    <property type="project" value="UniProtKB-ARBA"/>
</dbReference>
<dbReference type="PRINTS" id="PR00507">
    <property type="entry name" value="N12N6MTFRASE"/>
</dbReference>
<dbReference type="Gene3D" id="3.40.50.150">
    <property type="entry name" value="Vaccinia Virus protein VP39"/>
    <property type="match status" value="1"/>
</dbReference>
<dbReference type="CDD" id="cd02440">
    <property type="entry name" value="AdoMet_MTases"/>
    <property type="match status" value="1"/>
</dbReference>
<dbReference type="RefSeq" id="WP_012618700.1">
    <property type="nucleotide sequence ID" value="NC_011832.1"/>
</dbReference>
<accession>B8GDN0</accession>
<organism evidence="4 5">
    <name type="scientific">Methanosphaerula palustris (strain ATCC BAA-1556 / DSM 19958 / E1-9c)</name>
    <dbReference type="NCBI Taxonomy" id="521011"/>
    <lineage>
        <taxon>Archaea</taxon>
        <taxon>Methanobacteriati</taxon>
        <taxon>Methanobacteriota</taxon>
        <taxon>Stenosarchaea group</taxon>
        <taxon>Methanomicrobia</taxon>
        <taxon>Methanomicrobiales</taxon>
        <taxon>Methanoregulaceae</taxon>
        <taxon>Methanosphaerula</taxon>
    </lineage>
</organism>
<dbReference type="GO" id="GO:0032259">
    <property type="term" value="P:methylation"/>
    <property type="evidence" value="ECO:0007669"/>
    <property type="project" value="UniProtKB-KW"/>
</dbReference>
<evidence type="ECO:0000256" key="2">
    <source>
        <dbReference type="ARBA" id="ARBA00041374"/>
    </source>
</evidence>
<protein>
    <recommendedName>
        <fullName evidence="2">Methyltransferase-like protein 5</fullName>
    </recommendedName>
</protein>
<proteinExistence type="inferred from homology"/>
<dbReference type="PANTHER" id="PTHR23290:SF0">
    <property type="entry name" value="RRNA N6-ADENOSINE-METHYLTRANSFERASE METTL5"/>
    <property type="match status" value="1"/>
</dbReference>
<evidence type="ECO:0000256" key="1">
    <source>
        <dbReference type="ARBA" id="ARBA00009741"/>
    </source>
</evidence>
<evidence type="ECO:0000313" key="4">
    <source>
        <dbReference type="EMBL" id="ACL17381.1"/>
    </source>
</evidence>